<dbReference type="Proteomes" id="UP000006639">
    <property type="component" value="Chromosome"/>
</dbReference>
<evidence type="ECO:0000313" key="2">
    <source>
        <dbReference type="Proteomes" id="UP000006639"/>
    </source>
</evidence>
<dbReference type="EMBL" id="CP002130">
    <property type="protein sequence ID" value="AEI89133.1"/>
    <property type="molecule type" value="Genomic_DNA"/>
</dbReference>
<dbReference type="KEGG" id="mmn:midi_00845"/>
<name>F7XWT4_MIDMI</name>
<proteinExistence type="predicted"/>
<dbReference type="HOGENOM" id="CLU_214428_0_0_5"/>
<organism evidence="1 2">
    <name type="scientific">Midichloria mitochondrii (strain IricVA)</name>
    <dbReference type="NCBI Taxonomy" id="696127"/>
    <lineage>
        <taxon>Bacteria</taxon>
        <taxon>Pseudomonadati</taxon>
        <taxon>Pseudomonadota</taxon>
        <taxon>Alphaproteobacteria</taxon>
        <taxon>Rickettsiales</taxon>
        <taxon>Candidatus Midichloriaceae</taxon>
        <taxon>Candidatus Midichloria</taxon>
    </lineage>
</organism>
<keyword evidence="2" id="KW-1185">Reference proteome</keyword>
<evidence type="ECO:0000313" key="1">
    <source>
        <dbReference type="EMBL" id="AEI89133.1"/>
    </source>
</evidence>
<sequence>MMSQPLFRDGAWRFYSTHKRCNHLYMLIHNVLPSLNDRFRWVALLPSPTLQNQ</sequence>
<dbReference type="AlphaFoldDB" id="F7XWT4"/>
<reference evidence="1 2" key="1">
    <citation type="journal article" date="2011" name="Mol. Biol. Evol.">
        <title>Phylogenomic evidence for the presence of a flagellum and cbb3 oxidase in the free-living mitochondrial ancestor.</title>
        <authorList>
            <person name="Sassera D."/>
            <person name="Lo N."/>
            <person name="Epis S."/>
            <person name="D'Auria G."/>
            <person name="Montagna M."/>
            <person name="Comandatore F."/>
            <person name="Horner D."/>
            <person name="Pereto J."/>
            <person name="Luciano A.M."/>
            <person name="Franciosi F."/>
            <person name="Ferri E."/>
            <person name="Crotti E."/>
            <person name="Bazzocchi C."/>
            <person name="Daffonchio D."/>
            <person name="Sacchi L."/>
            <person name="Moya A."/>
            <person name="Latorre A."/>
            <person name="Bandi C."/>
        </authorList>
    </citation>
    <scope>NUCLEOTIDE SEQUENCE [LARGE SCALE GENOMIC DNA]</scope>
    <source>
        <strain evidence="1 2">IricVA</strain>
    </source>
</reference>
<accession>F7XWT4</accession>
<protein>
    <submittedName>
        <fullName evidence="1">Uncharacterized protein</fullName>
    </submittedName>
</protein>
<gene>
    <name evidence="1" type="ordered locus">midi_00845</name>
</gene>